<keyword evidence="4" id="KW-1185">Reference proteome</keyword>
<dbReference type="PANTHER" id="PTHR19328:SF13">
    <property type="entry name" value="HIPL1 PROTEIN"/>
    <property type="match status" value="1"/>
</dbReference>
<feature type="domain" description="Glucose/Sorbosone dehydrogenase" evidence="2">
    <location>
        <begin position="46"/>
        <end position="340"/>
    </location>
</feature>
<dbReference type="SUPFAM" id="SSF50952">
    <property type="entry name" value="Soluble quinoprotein glucose dehydrogenase"/>
    <property type="match status" value="1"/>
</dbReference>
<dbReference type="EMBL" id="BSNS01000011">
    <property type="protein sequence ID" value="GLQ55473.1"/>
    <property type="molecule type" value="Genomic_DNA"/>
</dbReference>
<evidence type="ECO:0000259" key="2">
    <source>
        <dbReference type="Pfam" id="PF07995"/>
    </source>
</evidence>
<protein>
    <submittedName>
        <fullName evidence="3">Oxidoreductase</fullName>
    </submittedName>
</protein>
<name>A0ABQ5W6F3_9HYPH</name>
<dbReference type="Proteomes" id="UP001156691">
    <property type="component" value="Unassembled WGS sequence"/>
</dbReference>
<proteinExistence type="predicted"/>
<dbReference type="Pfam" id="PF07995">
    <property type="entry name" value="GSDH"/>
    <property type="match status" value="1"/>
</dbReference>
<organism evidence="3 4">
    <name type="scientific">Devosia nitrariae</name>
    <dbReference type="NCBI Taxonomy" id="2071872"/>
    <lineage>
        <taxon>Bacteria</taxon>
        <taxon>Pseudomonadati</taxon>
        <taxon>Pseudomonadota</taxon>
        <taxon>Alphaproteobacteria</taxon>
        <taxon>Hyphomicrobiales</taxon>
        <taxon>Devosiaceae</taxon>
        <taxon>Devosia</taxon>
    </lineage>
</organism>
<evidence type="ECO:0000313" key="3">
    <source>
        <dbReference type="EMBL" id="GLQ55473.1"/>
    </source>
</evidence>
<keyword evidence="1" id="KW-0732">Signal</keyword>
<dbReference type="PANTHER" id="PTHR19328">
    <property type="entry name" value="HEDGEHOG-INTERACTING PROTEIN"/>
    <property type="match status" value="1"/>
</dbReference>
<dbReference type="InterPro" id="IPR011042">
    <property type="entry name" value="6-blade_b-propeller_TolB-like"/>
</dbReference>
<reference evidence="4" key="1">
    <citation type="journal article" date="2019" name="Int. J. Syst. Evol. Microbiol.">
        <title>The Global Catalogue of Microorganisms (GCM) 10K type strain sequencing project: providing services to taxonomists for standard genome sequencing and annotation.</title>
        <authorList>
            <consortium name="The Broad Institute Genomics Platform"/>
            <consortium name="The Broad Institute Genome Sequencing Center for Infectious Disease"/>
            <person name="Wu L."/>
            <person name="Ma J."/>
        </authorList>
    </citation>
    <scope>NUCLEOTIDE SEQUENCE [LARGE SCALE GENOMIC DNA]</scope>
    <source>
        <strain evidence="4">NBRC 112416</strain>
    </source>
</reference>
<accession>A0ABQ5W6F3</accession>
<dbReference type="RefSeq" id="WP_284340875.1">
    <property type="nucleotide sequence ID" value="NZ_BSNS01000011.1"/>
</dbReference>
<sequence>MFDTLKNACRTSGWAALVVAALGVQAGAAQETELVPGNVTEIVSGLDMPWGLAFLPDGTALVSERQSARILHIDPDAGEARPIGVVPGMDFSAEGGLLGLAVSPTFTQDRTVFAYVSSVPSNRVVALRMSEALDSFELDRVVLDGIGTANRHHGGRLRFGPDGYLWIGTGDAFDPPRSQDQSSLNGKILRINPDGLIPEDNPFGTPVFSTGHRNVQGLAFGPDGTLYASELGWNAWDELNVVAAGANYGWPEAEGPDGDFGVPPIYALRPSEASPSGIAYAGGAIWMGTLHGQRLWRLPVEAGEAVGEPEVYFNQEYGRMRAVELAPDGSLWIVTSNTDEATLGGAAPRGGDDRILRLELIAQ</sequence>
<comment type="caution">
    <text evidence="3">The sequence shown here is derived from an EMBL/GenBank/DDBJ whole genome shotgun (WGS) entry which is preliminary data.</text>
</comment>
<dbReference type="Gene3D" id="2.120.10.30">
    <property type="entry name" value="TolB, C-terminal domain"/>
    <property type="match status" value="1"/>
</dbReference>
<evidence type="ECO:0000313" key="4">
    <source>
        <dbReference type="Proteomes" id="UP001156691"/>
    </source>
</evidence>
<dbReference type="InterPro" id="IPR011041">
    <property type="entry name" value="Quinoprot_gluc/sorb_DH_b-prop"/>
</dbReference>
<evidence type="ECO:0000256" key="1">
    <source>
        <dbReference type="SAM" id="SignalP"/>
    </source>
</evidence>
<feature type="signal peptide" evidence="1">
    <location>
        <begin position="1"/>
        <end position="28"/>
    </location>
</feature>
<dbReference type="InterPro" id="IPR012938">
    <property type="entry name" value="Glc/Sorbosone_DH"/>
</dbReference>
<gene>
    <name evidence="3" type="ORF">GCM10010862_27320</name>
</gene>
<feature type="chain" id="PRO_5045831053" evidence="1">
    <location>
        <begin position="29"/>
        <end position="363"/>
    </location>
</feature>